<dbReference type="GO" id="GO:2000640">
    <property type="term" value="P:positive regulation of SREBP signaling pathway"/>
    <property type="evidence" value="ECO:0007669"/>
    <property type="project" value="TreeGrafter"/>
</dbReference>
<organism evidence="9 10">
    <name type="scientific">Lachancea fermentati</name>
    <name type="common">Zygosaccharomyces fermentati</name>
    <dbReference type="NCBI Taxonomy" id="4955"/>
    <lineage>
        <taxon>Eukaryota</taxon>
        <taxon>Fungi</taxon>
        <taxon>Dikarya</taxon>
        <taxon>Ascomycota</taxon>
        <taxon>Saccharomycotina</taxon>
        <taxon>Saccharomycetes</taxon>
        <taxon>Saccharomycetales</taxon>
        <taxon>Saccharomycetaceae</taxon>
        <taxon>Lachancea</taxon>
    </lineage>
</organism>
<keyword evidence="6" id="KW-0804">Transcription</keyword>
<comment type="similarity">
    <text evidence="2">Belongs to the ETT1 family.</text>
</comment>
<dbReference type="OrthoDB" id="5598057at2759"/>
<feature type="region of interest" description="Disordered" evidence="8">
    <location>
        <begin position="1"/>
        <end position="39"/>
    </location>
</feature>
<reference evidence="10" key="1">
    <citation type="submission" date="2016-03" db="EMBL/GenBank/DDBJ databases">
        <authorList>
            <person name="Devillers H."/>
        </authorList>
    </citation>
    <scope>NUCLEOTIDE SEQUENCE [LARGE SCALE GENOMIC DNA]</scope>
</reference>
<dbReference type="STRING" id="4955.A0A1G4MER7"/>
<evidence type="ECO:0000256" key="1">
    <source>
        <dbReference type="ARBA" id="ARBA00004123"/>
    </source>
</evidence>
<dbReference type="Pfam" id="PF12753">
    <property type="entry name" value="Nro1"/>
    <property type="match status" value="1"/>
</dbReference>
<keyword evidence="5" id="KW-0805">Transcription regulation</keyword>
<dbReference type="GO" id="GO:0005634">
    <property type="term" value="C:nucleus"/>
    <property type="evidence" value="ECO:0007669"/>
    <property type="project" value="UniProtKB-SubCell"/>
</dbReference>
<dbReference type="EMBL" id="LT598490">
    <property type="protein sequence ID" value="SCW02244.1"/>
    <property type="molecule type" value="Genomic_DNA"/>
</dbReference>
<evidence type="ECO:0000313" key="10">
    <source>
        <dbReference type="Proteomes" id="UP000190831"/>
    </source>
</evidence>
<evidence type="ECO:0000256" key="4">
    <source>
        <dbReference type="ARBA" id="ARBA00022845"/>
    </source>
</evidence>
<evidence type="ECO:0000256" key="6">
    <source>
        <dbReference type="ARBA" id="ARBA00023163"/>
    </source>
</evidence>
<evidence type="ECO:0000256" key="8">
    <source>
        <dbReference type="SAM" id="MobiDB-lite"/>
    </source>
</evidence>
<dbReference type="InterPro" id="IPR024318">
    <property type="entry name" value="Nro1/ETT1"/>
</dbReference>
<gene>
    <name evidence="9" type="ORF">LAFE_0F02168G</name>
</gene>
<keyword evidence="7" id="KW-0539">Nucleus</keyword>
<dbReference type="AlphaFoldDB" id="A0A1G4MER7"/>
<dbReference type="OMA" id="GIVHECD"/>
<evidence type="ECO:0000256" key="2">
    <source>
        <dbReference type="ARBA" id="ARBA00007273"/>
    </source>
</evidence>
<evidence type="ECO:0000256" key="3">
    <source>
        <dbReference type="ARBA" id="ARBA00017359"/>
    </source>
</evidence>
<proteinExistence type="inferred from homology"/>
<dbReference type="GO" id="GO:0006417">
    <property type="term" value="P:regulation of translation"/>
    <property type="evidence" value="ECO:0007669"/>
    <property type="project" value="UniProtKB-KW"/>
</dbReference>
<protein>
    <recommendedName>
        <fullName evidence="3">Enhancer of translation termination 1</fullName>
    </recommendedName>
</protein>
<evidence type="ECO:0000256" key="7">
    <source>
        <dbReference type="ARBA" id="ARBA00023242"/>
    </source>
</evidence>
<evidence type="ECO:0000256" key="5">
    <source>
        <dbReference type="ARBA" id="ARBA00023015"/>
    </source>
</evidence>
<keyword evidence="4" id="KW-0810">Translation regulation</keyword>
<keyword evidence="10" id="KW-1185">Reference proteome</keyword>
<dbReference type="Proteomes" id="UP000190831">
    <property type="component" value="Chromosome F"/>
</dbReference>
<dbReference type="PANTHER" id="PTHR28290:SF1">
    <property type="entry name" value="ENHANCER OF TRANSLATION TERMINATION 1"/>
    <property type="match status" value="1"/>
</dbReference>
<sequence>MAKRTLGLGKQNKNQKKQKVSDKSTPAGSPTPDVSPANQIIVEVDEDKDPEDELVQLKGLWRTYFDSDRDDELVLNGIVHECDRLLRSSNEDASLKLNDEFHALYALALSELTIFKAGEEEEESAEPKNVETVTQFFDTALERCNLGLAAFADSSLLKLVAAKILLQRIPLEYISHLKVADKNADELKLDLKLKEAKSDFCICSNHLELTFEVLQLFDDLLDIVENFGHEDDIDEGLDSDAEEELEMVKLSHKHPLYKIQKHLNDNYAWLREQFQSLFKELKKPEGQDEEVISKTPELKLYHPVARRLGQLYLKAAEHPSQIFLTLAYDNEEGQKKIDNLTEKEAQKEALSLTSKAVEYLEEARVEHDPQTWADVAEAVIDLGNLYDAGSSDQEKCYKKAEKILTKANKATHGKYEDILNNLLDGE</sequence>
<evidence type="ECO:0000313" key="9">
    <source>
        <dbReference type="EMBL" id="SCW02244.1"/>
    </source>
</evidence>
<dbReference type="PANTHER" id="PTHR28290">
    <property type="entry name" value="ENHANCER OF TRANSLATION TERMINATION 1"/>
    <property type="match status" value="1"/>
</dbReference>
<name>A0A1G4MER7_LACFM</name>
<accession>A0A1G4MER7</accession>
<comment type="subcellular location">
    <subcellularLocation>
        <location evidence="1">Nucleus</location>
    </subcellularLocation>
</comment>